<accession>A0A4S4MP52</accession>
<keyword evidence="1" id="KW-1133">Transmembrane helix</keyword>
<feature type="transmembrane region" description="Helical" evidence="1">
    <location>
        <begin position="64"/>
        <end position="84"/>
    </location>
</feature>
<dbReference type="OrthoDB" id="2679643at2759"/>
<keyword evidence="3" id="KW-1185">Reference proteome</keyword>
<name>A0A4S4MP52_9APHY</name>
<dbReference type="AlphaFoldDB" id="A0A4S4MP52"/>
<reference evidence="2 3" key="1">
    <citation type="submission" date="2019-02" db="EMBL/GenBank/DDBJ databases">
        <title>Genome sequencing of the rare red list fungi Antrodiella citrinella (Flaviporus citrinellus).</title>
        <authorList>
            <person name="Buettner E."/>
            <person name="Kellner H."/>
        </authorList>
    </citation>
    <scope>NUCLEOTIDE SEQUENCE [LARGE SCALE GENOMIC DNA]</scope>
    <source>
        <strain evidence="2 3">DSM 108506</strain>
    </source>
</reference>
<keyword evidence="1" id="KW-0812">Transmembrane</keyword>
<evidence type="ECO:0000256" key="1">
    <source>
        <dbReference type="SAM" id="Phobius"/>
    </source>
</evidence>
<feature type="transmembrane region" description="Helical" evidence="1">
    <location>
        <begin position="105"/>
        <end position="126"/>
    </location>
</feature>
<evidence type="ECO:0000313" key="3">
    <source>
        <dbReference type="Proteomes" id="UP000308730"/>
    </source>
</evidence>
<dbReference type="Proteomes" id="UP000308730">
    <property type="component" value="Unassembled WGS sequence"/>
</dbReference>
<organism evidence="2 3">
    <name type="scientific">Antrodiella citrinella</name>
    <dbReference type="NCBI Taxonomy" id="2447956"/>
    <lineage>
        <taxon>Eukaryota</taxon>
        <taxon>Fungi</taxon>
        <taxon>Dikarya</taxon>
        <taxon>Basidiomycota</taxon>
        <taxon>Agaricomycotina</taxon>
        <taxon>Agaricomycetes</taxon>
        <taxon>Polyporales</taxon>
        <taxon>Steccherinaceae</taxon>
        <taxon>Antrodiella</taxon>
    </lineage>
</organism>
<dbReference type="EMBL" id="SGPM01000306">
    <property type="protein sequence ID" value="THH26831.1"/>
    <property type="molecule type" value="Genomic_DNA"/>
</dbReference>
<comment type="caution">
    <text evidence="2">The sequence shown here is derived from an EMBL/GenBank/DDBJ whole genome shotgun (WGS) entry which is preliminary data.</text>
</comment>
<evidence type="ECO:0000313" key="2">
    <source>
        <dbReference type="EMBL" id="THH26831.1"/>
    </source>
</evidence>
<proteinExistence type="predicted"/>
<feature type="transmembrane region" description="Helical" evidence="1">
    <location>
        <begin position="12"/>
        <end position="36"/>
    </location>
</feature>
<keyword evidence="1" id="KW-0472">Membrane</keyword>
<gene>
    <name evidence="2" type="ORF">EUX98_g7356</name>
</gene>
<protein>
    <submittedName>
        <fullName evidence="2">Uncharacterized protein</fullName>
    </submittedName>
</protein>
<sequence length="252" mass="27672">MRCWYLFQNLRIGRAIVLFAYIGCGIATWVLIGLVWHELRPLQLALPIAWDGCMAPQSPHAYRVFIPGIVVHTILYAATSFPALRLKNKGKTSPIMNRLLRDGGVMYFVVFVSIMFSGIGATSTNLNVSLPAMYSNFFLASTSVAVSRLILNMQSLASNLSLDPKWLLNNAELSRVRWRKGSRDGEIIVEVDVAEVDSDGSGSGALSSPDSDVELGAMAKGGMRIPKLTTTTYGYEDDVPNLFYMGKGDTRP</sequence>